<evidence type="ECO:0000256" key="3">
    <source>
        <dbReference type="ARBA" id="ARBA00023274"/>
    </source>
</evidence>
<sequence length="124" mass="14239">MPFYEHTLIARPDLSGQQAQALAETFGQLVSENGGQVVKTEYWGLRNLAYRVRKNRKGHYLHLNVEAPAEAIAELERNERINEDVLRYLTVKVEALEEGPSAVMQAKASRDERGRRDRDFRDRG</sequence>
<feature type="compositionally biased region" description="Basic and acidic residues" evidence="7">
    <location>
        <begin position="108"/>
        <end position="124"/>
    </location>
</feature>
<dbReference type="GO" id="GO:0070181">
    <property type="term" value="F:small ribosomal subunit rRNA binding"/>
    <property type="evidence" value="ECO:0007669"/>
    <property type="project" value="TreeGrafter"/>
</dbReference>
<keyword evidence="2 6" id="KW-0689">Ribosomal protein</keyword>
<dbReference type="InterPro" id="IPR020814">
    <property type="entry name" value="Ribosomal_S6_plastid/chlpt"/>
</dbReference>
<keyword evidence="6" id="KW-0694">RNA-binding</keyword>
<dbReference type="NCBIfam" id="TIGR00166">
    <property type="entry name" value="S6"/>
    <property type="match status" value="1"/>
</dbReference>
<dbReference type="PANTHER" id="PTHR21011">
    <property type="entry name" value="MITOCHONDRIAL 28S RIBOSOMAL PROTEIN S6"/>
    <property type="match status" value="1"/>
</dbReference>
<comment type="caution">
    <text evidence="8">The sequence shown here is derived from an EMBL/GenBank/DDBJ whole genome shotgun (WGS) entry which is preliminary data.</text>
</comment>
<dbReference type="InterPro" id="IPR035980">
    <property type="entry name" value="Ribosomal_bS6_sf"/>
</dbReference>
<organism evidence="8 9">
    <name type="scientific">Marinimicrococcus flavescens</name>
    <dbReference type="NCBI Taxonomy" id="3031815"/>
    <lineage>
        <taxon>Bacteria</taxon>
        <taxon>Pseudomonadati</taxon>
        <taxon>Pseudomonadota</taxon>
        <taxon>Alphaproteobacteria</taxon>
        <taxon>Geminicoccales</taxon>
        <taxon>Geminicoccaceae</taxon>
        <taxon>Marinimicrococcus</taxon>
    </lineage>
</organism>
<keyword evidence="6" id="KW-0699">rRNA-binding</keyword>
<dbReference type="GO" id="GO:0006412">
    <property type="term" value="P:translation"/>
    <property type="evidence" value="ECO:0007669"/>
    <property type="project" value="UniProtKB-UniRule"/>
</dbReference>
<dbReference type="EMBL" id="JARGEQ010000040">
    <property type="protein sequence ID" value="MDF1585715.1"/>
    <property type="molecule type" value="Genomic_DNA"/>
</dbReference>
<dbReference type="InterPro" id="IPR014717">
    <property type="entry name" value="Transl_elong_EF1B/ribsomal_bS6"/>
</dbReference>
<dbReference type="InterPro" id="IPR000529">
    <property type="entry name" value="Ribosomal_bS6"/>
</dbReference>
<keyword evidence="9" id="KW-1185">Reference proteome</keyword>
<evidence type="ECO:0000256" key="4">
    <source>
        <dbReference type="ARBA" id="ARBA00035104"/>
    </source>
</evidence>
<evidence type="ECO:0000313" key="8">
    <source>
        <dbReference type="EMBL" id="MDF1585715.1"/>
    </source>
</evidence>
<dbReference type="CDD" id="cd00473">
    <property type="entry name" value="bS6"/>
    <property type="match status" value="1"/>
</dbReference>
<comment type="function">
    <text evidence="4 6">Binds together with bS18 to 16S ribosomal RNA.</text>
</comment>
<reference evidence="8 9" key="1">
    <citation type="submission" date="2023-03" db="EMBL/GenBank/DDBJ databases">
        <title>YIM 152171 draft genome.</title>
        <authorList>
            <person name="Yang Z."/>
        </authorList>
    </citation>
    <scope>NUCLEOTIDE SEQUENCE [LARGE SCALE GENOMIC DNA]</scope>
    <source>
        <strain evidence="8 9">YIM 152171</strain>
    </source>
</reference>
<dbReference type="AlphaFoldDB" id="A0AAP3UYH3"/>
<protein>
    <recommendedName>
        <fullName evidence="5 6">Small ribosomal subunit protein bS6</fullName>
    </recommendedName>
</protein>
<dbReference type="Pfam" id="PF01250">
    <property type="entry name" value="Ribosomal_S6"/>
    <property type="match status" value="1"/>
</dbReference>
<dbReference type="Proteomes" id="UP001301140">
    <property type="component" value="Unassembled WGS sequence"/>
</dbReference>
<comment type="similarity">
    <text evidence="1 6">Belongs to the bacterial ribosomal protein bS6 family.</text>
</comment>
<evidence type="ECO:0000256" key="6">
    <source>
        <dbReference type="HAMAP-Rule" id="MF_00360"/>
    </source>
</evidence>
<name>A0AAP3UYH3_9PROT</name>
<dbReference type="HAMAP" id="MF_00360">
    <property type="entry name" value="Ribosomal_bS6"/>
    <property type="match status" value="1"/>
</dbReference>
<proteinExistence type="inferred from homology"/>
<keyword evidence="3 6" id="KW-0687">Ribonucleoprotein</keyword>
<evidence type="ECO:0000256" key="5">
    <source>
        <dbReference type="ARBA" id="ARBA00035294"/>
    </source>
</evidence>
<feature type="region of interest" description="Disordered" evidence="7">
    <location>
        <begin position="100"/>
        <end position="124"/>
    </location>
</feature>
<accession>A0AAP3UYH3</accession>
<dbReference type="GO" id="GO:0003735">
    <property type="term" value="F:structural constituent of ribosome"/>
    <property type="evidence" value="ECO:0007669"/>
    <property type="project" value="InterPro"/>
</dbReference>
<dbReference type="Gene3D" id="3.30.70.60">
    <property type="match status" value="1"/>
</dbReference>
<evidence type="ECO:0000256" key="1">
    <source>
        <dbReference type="ARBA" id="ARBA00009512"/>
    </source>
</evidence>
<evidence type="ECO:0000313" key="9">
    <source>
        <dbReference type="Proteomes" id="UP001301140"/>
    </source>
</evidence>
<dbReference type="GO" id="GO:0022627">
    <property type="term" value="C:cytosolic small ribosomal subunit"/>
    <property type="evidence" value="ECO:0007669"/>
    <property type="project" value="TreeGrafter"/>
</dbReference>
<dbReference type="SUPFAM" id="SSF54995">
    <property type="entry name" value="Ribosomal protein S6"/>
    <property type="match status" value="1"/>
</dbReference>
<dbReference type="PANTHER" id="PTHR21011:SF1">
    <property type="entry name" value="SMALL RIBOSOMAL SUBUNIT PROTEIN BS6M"/>
    <property type="match status" value="1"/>
</dbReference>
<evidence type="ECO:0000256" key="7">
    <source>
        <dbReference type="SAM" id="MobiDB-lite"/>
    </source>
</evidence>
<gene>
    <name evidence="6 8" type="primary">rpsF</name>
    <name evidence="8" type="ORF">PZ740_04860</name>
</gene>
<dbReference type="RefSeq" id="WP_327788131.1">
    <property type="nucleotide sequence ID" value="NZ_JARGEQ010000040.1"/>
</dbReference>
<evidence type="ECO:0000256" key="2">
    <source>
        <dbReference type="ARBA" id="ARBA00022980"/>
    </source>
</evidence>